<gene>
    <name evidence="10" type="ORF">CDQ84_06020</name>
</gene>
<evidence type="ECO:0000256" key="7">
    <source>
        <dbReference type="SAM" id="Phobius"/>
    </source>
</evidence>
<dbReference type="InterPro" id="IPR001258">
    <property type="entry name" value="NHL_repeat"/>
</dbReference>
<accession>A0A2K2FI25</accession>
<dbReference type="SUPFAM" id="SSF63829">
    <property type="entry name" value="Calcium-dependent phosphotriesterase"/>
    <property type="match status" value="1"/>
</dbReference>
<dbReference type="GO" id="GO:0008270">
    <property type="term" value="F:zinc ion binding"/>
    <property type="evidence" value="ECO:0007669"/>
    <property type="project" value="UniProtKB-KW"/>
</dbReference>
<feature type="chain" id="PRO_5014413609" description="Yip1 domain-containing protein" evidence="8">
    <location>
        <begin position="22"/>
        <end position="686"/>
    </location>
</feature>
<dbReference type="AlphaFoldDB" id="A0A2K2FI25"/>
<keyword evidence="3" id="KW-0677">Repeat</keyword>
<dbReference type="PANTHER" id="PTHR24104">
    <property type="entry name" value="E3 UBIQUITIN-PROTEIN LIGASE NHLRC1-RELATED"/>
    <property type="match status" value="1"/>
</dbReference>
<evidence type="ECO:0000256" key="2">
    <source>
        <dbReference type="ARBA" id="ARBA00022692"/>
    </source>
</evidence>
<dbReference type="Gene3D" id="1.25.40.10">
    <property type="entry name" value="Tetratricopeptide repeat domain"/>
    <property type="match status" value="1"/>
</dbReference>
<feature type="transmembrane region" description="Helical" evidence="7">
    <location>
        <begin position="645"/>
        <end position="666"/>
    </location>
</feature>
<dbReference type="Proteomes" id="UP000236151">
    <property type="component" value="Unassembled WGS sequence"/>
</dbReference>
<feature type="transmembrane region" description="Helical" evidence="7">
    <location>
        <begin position="432"/>
        <end position="451"/>
    </location>
</feature>
<keyword evidence="8" id="KW-0732">Signal</keyword>
<feature type="transmembrane region" description="Helical" evidence="7">
    <location>
        <begin position="509"/>
        <end position="532"/>
    </location>
</feature>
<protein>
    <recommendedName>
        <fullName evidence="9">Yip1 domain-containing protein</fullName>
    </recommendedName>
</protein>
<keyword evidence="11" id="KW-1185">Reference proteome</keyword>
<evidence type="ECO:0000256" key="5">
    <source>
        <dbReference type="ARBA" id="ARBA00023136"/>
    </source>
</evidence>
<dbReference type="SUPFAM" id="SSF48452">
    <property type="entry name" value="TPR-like"/>
    <property type="match status" value="1"/>
</dbReference>
<dbReference type="Gene3D" id="2.120.10.30">
    <property type="entry name" value="TolB, C-terminal domain"/>
    <property type="match status" value="1"/>
</dbReference>
<comment type="subcellular location">
    <subcellularLocation>
        <location evidence="1">Membrane</location>
        <topology evidence="1">Multi-pass membrane protein</topology>
    </subcellularLocation>
</comment>
<dbReference type="GO" id="GO:0016020">
    <property type="term" value="C:membrane"/>
    <property type="evidence" value="ECO:0007669"/>
    <property type="project" value="UniProtKB-SubCell"/>
</dbReference>
<evidence type="ECO:0000256" key="6">
    <source>
        <dbReference type="PROSITE-ProRule" id="PRU00504"/>
    </source>
</evidence>
<comment type="caution">
    <text evidence="10">The sequence shown here is derived from an EMBL/GenBank/DDBJ whole genome shotgun (WGS) entry which is preliminary data.</text>
</comment>
<organism evidence="10 11">
    <name type="scientific">Clostridium thermosuccinogenes</name>
    <dbReference type="NCBI Taxonomy" id="84032"/>
    <lineage>
        <taxon>Bacteria</taxon>
        <taxon>Bacillati</taxon>
        <taxon>Bacillota</taxon>
        <taxon>Clostridia</taxon>
        <taxon>Eubacteriales</taxon>
        <taxon>Clostridiaceae</taxon>
        <taxon>Clostridium</taxon>
    </lineage>
</organism>
<proteinExistence type="predicted"/>
<evidence type="ECO:0000313" key="11">
    <source>
        <dbReference type="Proteomes" id="UP000236151"/>
    </source>
</evidence>
<feature type="transmembrane region" description="Helical" evidence="7">
    <location>
        <begin position="609"/>
        <end position="633"/>
    </location>
</feature>
<name>A0A2K2FI25_9CLOT</name>
<dbReference type="InterPro" id="IPR050952">
    <property type="entry name" value="TRIM-NHL_E3_ligases"/>
</dbReference>
<feature type="transmembrane region" description="Helical" evidence="7">
    <location>
        <begin position="544"/>
        <end position="565"/>
    </location>
</feature>
<reference evidence="10 11" key="1">
    <citation type="submission" date="2017-06" db="EMBL/GenBank/DDBJ databases">
        <title>Investigating the central metabolism of Clostridium thermosuccinogenes.</title>
        <authorList>
            <person name="Koendjbiharie J.G."/>
            <person name="van Kranenburg R."/>
        </authorList>
    </citation>
    <scope>NUCLEOTIDE SEQUENCE [LARGE SCALE GENOMIC DNA]</scope>
    <source>
        <strain evidence="10 11">DSM 5806</strain>
    </source>
</reference>
<dbReference type="EMBL" id="NIOJ01000010">
    <property type="protein sequence ID" value="PNU00503.1"/>
    <property type="molecule type" value="Genomic_DNA"/>
</dbReference>
<feature type="transmembrane region" description="Helical" evidence="7">
    <location>
        <begin position="577"/>
        <end position="597"/>
    </location>
</feature>
<evidence type="ECO:0000259" key="9">
    <source>
        <dbReference type="Pfam" id="PF04893"/>
    </source>
</evidence>
<evidence type="ECO:0000313" key="10">
    <source>
        <dbReference type="EMBL" id="PNU00503.1"/>
    </source>
</evidence>
<dbReference type="PROSITE" id="PS51125">
    <property type="entry name" value="NHL"/>
    <property type="match status" value="1"/>
</dbReference>
<dbReference type="PANTHER" id="PTHR24104:SF25">
    <property type="entry name" value="PROTEIN LIN-41"/>
    <property type="match status" value="1"/>
</dbReference>
<dbReference type="InterPro" id="IPR006977">
    <property type="entry name" value="Yip1_dom"/>
</dbReference>
<feature type="repeat" description="NHL" evidence="6">
    <location>
        <begin position="95"/>
        <end position="127"/>
    </location>
</feature>
<dbReference type="InterPro" id="IPR011042">
    <property type="entry name" value="6-blade_b-propeller_TolB-like"/>
</dbReference>
<dbReference type="Pfam" id="PF04893">
    <property type="entry name" value="Yip1"/>
    <property type="match status" value="1"/>
</dbReference>
<evidence type="ECO:0000256" key="4">
    <source>
        <dbReference type="ARBA" id="ARBA00022989"/>
    </source>
</evidence>
<evidence type="ECO:0000256" key="1">
    <source>
        <dbReference type="ARBA" id="ARBA00004141"/>
    </source>
</evidence>
<dbReference type="RefSeq" id="WP_103080832.1">
    <property type="nucleotide sequence ID" value="NZ_CP021850.1"/>
</dbReference>
<feature type="domain" description="Yip1" evidence="9">
    <location>
        <begin position="489"/>
        <end position="658"/>
    </location>
</feature>
<feature type="signal peptide" evidence="8">
    <location>
        <begin position="1"/>
        <end position="21"/>
    </location>
</feature>
<keyword evidence="5 7" id="KW-0472">Membrane</keyword>
<evidence type="ECO:0000256" key="3">
    <source>
        <dbReference type="ARBA" id="ARBA00022737"/>
    </source>
</evidence>
<keyword evidence="2 7" id="KW-0812">Transmembrane</keyword>
<evidence type="ECO:0000256" key="8">
    <source>
        <dbReference type="SAM" id="SignalP"/>
    </source>
</evidence>
<keyword evidence="4 7" id="KW-1133">Transmembrane helix</keyword>
<dbReference type="OrthoDB" id="9799230at2"/>
<sequence length="686" mass="78214">MVKKIVLFLFAFSILCSNVYASENTTYTYTISVDGEWIRTQDAYMPGSIYLKGKGLKNPEDLFIRNGLIYVADTGGGRIAIYNPEDDSIRFVGEGELNSPTGIFVTDDGTMYIADYGAECVTVLSPEGNVLMRIGRPDSHLFSQRSRYKPRNVVLTSGGNIFVVGEGAYEGLMQFNSKGEFLGYFAANKREKTLLEIVQDIIFTEEQKERIFTRIPRAIQNIDISDRDLIYSVTQDAGISFAWRAAEESTDNNVKMHNMAGIDILRKEGTMVDEWNFVDIAAGPYGNCYALTFTGLIYEYDRSGNLIFSFGGRAVSSERTGLFTAASAIDIDDNGFIYVLDKERALIQMFYPTEFSMRTHKAIHYLEKGNYKESGEIWNELLRLNGMSRIAHLGYGKTLFHQQKYDEACKHFKLANEKTGYSEAFWEIRNDWINRNIGIILMLTIVMYVLWKALKYMDREYGFFEGIRSFCRNIRASKSIVSDVLYLKNLIRHPIDSYYYLRRGERGSLASATIIYIMAFLVFVWDMLFRGFTFNHARAEDTPILLVAALFFVPCALWVTGNYMVSSINEGEGSLRNVYIGTAYALAPYIIFVPFILAATHVLTLNEAFIINFSWLFFVCWSGVILFIGIMEIHNLIIREAVKNILLTLFFMIIAVVAFAMLYLIWGQVANFVNTVLGEVKYRVLY</sequence>
<dbReference type="KEGG" id="cthd:CDO33_03665"/>
<dbReference type="InterPro" id="IPR011990">
    <property type="entry name" value="TPR-like_helical_dom_sf"/>
</dbReference>